<reference evidence="2 3" key="1">
    <citation type="submission" date="2021-03" db="EMBL/GenBank/DDBJ databases">
        <title>Sequencing the genomes of 1000 actinobacteria strains.</title>
        <authorList>
            <person name="Klenk H.-P."/>
        </authorList>
    </citation>
    <scope>NUCLEOTIDE SEQUENCE [LARGE SCALE GENOMIC DNA]</scope>
    <source>
        <strain evidence="2 3">DSM 20168</strain>
    </source>
</reference>
<dbReference type="InterPro" id="IPR044855">
    <property type="entry name" value="CoA-Trfase_III_dom3_sf"/>
</dbReference>
<name>A0ABS4XPQ5_GLUPR</name>
<protein>
    <submittedName>
        <fullName evidence="2">Crotonobetainyl-CoA:carnitine CoA-transferase CaiB-like acyl-CoA transferase</fullName>
    </submittedName>
</protein>
<dbReference type="Gene3D" id="3.40.50.10540">
    <property type="entry name" value="Crotonobetainyl-coa:carnitine coa-transferase, domain 1"/>
    <property type="match status" value="1"/>
</dbReference>
<dbReference type="InterPro" id="IPR003673">
    <property type="entry name" value="CoA-Trfase_fam_III"/>
</dbReference>
<gene>
    <name evidence="2" type="ORF">JOF39_001570</name>
</gene>
<dbReference type="PANTHER" id="PTHR48207">
    <property type="entry name" value="SUCCINATE--HYDROXYMETHYLGLUTARATE COA-TRANSFERASE"/>
    <property type="match status" value="1"/>
</dbReference>
<accession>A0ABS4XPQ5</accession>
<dbReference type="EMBL" id="JAGIOJ010000001">
    <property type="protein sequence ID" value="MBP2398489.1"/>
    <property type="molecule type" value="Genomic_DNA"/>
</dbReference>
<dbReference type="Pfam" id="PF02515">
    <property type="entry name" value="CoA_transf_3"/>
    <property type="match status" value="1"/>
</dbReference>
<dbReference type="Gene3D" id="3.30.1540.10">
    <property type="entry name" value="formyl-coa transferase, domain 3"/>
    <property type="match status" value="1"/>
</dbReference>
<dbReference type="PANTHER" id="PTHR48207:SF3">
    <property type="entry name" value="SUCCINATE--HYDROXYMETHYLGLUTARATE COA-TRANSFERASE"/>
    <property type="match status" value="1"/>
</dbReference>
<evidence type="ECO:0000313" key="2">
    <source>
        <dbReference type="EMBL" id="MBP2398489.1"/>
    </source>
</evidence>
<dbReference type="InterPro" id="IPR050483">
    <property type="entry name" value="CoA-transferase_III_domain"/>
</dbReference>
<evidence type="ECO:0000256" key="1">
    <source>
        <dbReference type="ARBA" id="ARBA00022679"/>
    </source>
</evidence>
<organism evidence="2 3">
    <name type="scientific">Glutamicibacter protophormiae</name>
    <name type="common">Brevibacterium protophormiae</name>
    <dbReference type="NCBI Taxonomy" id="37930"/>
    <lineage>
        <taxon>Bacteria</taxon>
        <taxon>Bacillati</taxon>
        <taxon>Actinomycetota</taxon>
        <taxon>Actinomycetes</taxon>
        <taxon>Micrococcales</taxon>
        <taxon>Micrococcaceae</taxon>
        <taxon>Glutamicibacter</taxon>
    </lineage>
</organism>
<proteinExistence type="predicted"/>
<evidence type="ECO:0000313" key="3">
    <source>
        <dbReference type="Proteomes" id="UP001195422"/>
    </source>
</evidence>
<dbReference type="SUPFAM" id="SSF89796">
    <property type="entry name" value="CoA-transferase family III (CaiB/BaiF)"/>
    <property type="match status" value="1"/>
</dbReference>
<comment type="caution">
    <text evidence="2">The sequence shown here is derived from an EMBL/GenBank/DDBJ whole genome shotgun (WGS) entry which is preliminary data.</text>
</comment>
<dbReference type="Proteomes" id="UP001195422">
    <property type="component" value="Unassembled WGS sequence"/>
</dbReference>
<keyword evidence="3" id="KW-1185">Reference proteome</keyword>
<dbReference type="InterPro" id="IPR023606">
    <property type="entry name" value="CoA-Trfase_III_dom_1_sf"/>
</dbReference>
<sequence length="404" mass="42669">MRTPRVEKDEINEQGSIMTGLRPLDGIVVADFSRVLAGPLSTMTLADLGARVIKVERPESGDDTRSWGPPFSATGATYFESVNRNKQSIALDLRNEQDREVARELVSKADVLVENFITGGMDKMGLGYAELSELNPSLIYASITGFGSAGGSKIPGYDFIVQALGGLMSITGEPDADPMKAGVALVDVLTAKDATIAILAALQNRQKTGRGAHIEVNLLSSLQGALANQGQAYLGAGKIAGRMGNAHPSIVPYQLLDCQDGSVAVACGNDGQFVKLCAELGVPELSGDPKFSTNTQRVAHREELIPLLEQALRADTGANWQRRLTEVGVPAGKVANIAEGLDYAASLGLEPTIEVLDEQGTAVGEQVRHPATWTPALDTPRQAPPKLGEHNDVVRGWLGAAAAV</sequence>
<keyword evidence="1" id="KW-0808">Transferase</keyword>